<dbReference type="Gene3D" id="3.40.50.300">
    <property type="entry name" value="P-loop containing nucleotide triphosphate hydrolases"/>
    <property type="match status" value="1"/>
</dbReference>
<evidence type="ECO:0000313" key="4">
    <source>
        <dbReference type="Proteomes" id="UP000059188"/>
    </source>
</evidence>
<evidence type="ECO:0000313" key="3">
    <source>
        <dbReference type="EMBL" id="CEL54219.1"/>
    </source>
</evidence>
<dbReference type="InterPro" id="IPR027417">
    <property type="entry name" value="P-loop_NTPase"/>
</dbReference>
<evidence type="ECO:0000256" key="1">
    <source>
        <dbReference type="SAM" id="MobiDB-lite"/>
    </source>
</evidence>
<accession>A0A0B7FBB1</accession>
<dbReference type="InterPro" id="IPR006073">
    <property type="entry name" value="GTP-bd"/>
</dbReference>
<name>A0A0B7FBB1_THACB</name>
<dbReference type="GO" id="GO:0005525">
    <property type="term" value="F:GTP binding"/>
    <property type="evidence" value="ECO:0007669"/>
    <property type="project" value="InterPro"/>
</dbReference>
<feature type="region of interest" description="Disordered" evidence="1">
    <location>
        <begin position="1"/>
        <end position="40"/>
    </location>
</feature>
<dbReference type="STRING" id="1108050.A0A0B7FBB1"/>
<sequence>MFDIDSSRETPTATENEEFNISSSESSSSTPKPRGDGVEVKEAVASREALIEEPKPQVPRSVRILIVGPSGSGKTWTIKNYCRSTKEPLGDMPYVATKSTKVTKLHIGGQPFELIDTPGFDGISLTDAETFADIANYLSNTKPTQTGISGIIYVHRAGNAVHSRSLQQNFRVLNNIFLGDIGITRLGFLVTQINDQDIQTDYGKLLTSHGSVFNTVFSAGAGTVVATYPNQIGFEQLLKYYGSKMPVLLPVQLDESCKSHSTFLDRVGKELGYYDYHVAQSLLDDRERYLRELYEQQLANQRDSEIQLRQELQKSRLEYSSLRSQLQLQENVEQSEVVQALKDLNRMIDDFGRSVSAHLTDNYVQKLLGRDPSRATTLHSRDTSTLKALFHHRDGQSSLVACSTGKGINIEAFLDYSIRHFLCRFLTIGIFQPFHPEIDSSLDNVLSTSYANIRERESQAIAGKWRSETFKSLDQSNSKGLVEGEINRHLSNFLRHRLRQLIKGVFGRDIPLPDIYITNLRALIKMAWDWNSDLKSGVIMLGDFVQTSFSRSRFNPRFMEEFEAVSEDHIPETALGTLALGLICQKAVGGGNPIDKIVVCKAVVATKSIFD</sequence>
<keyword evidence="4" id="KW-1185">Reference proteome</keyword>
<organism evidence="3 4">
    <name type="scientific">Thanatephorus cucumeris (strain AG1-IB / isolate 7/3/14)</name>
    <name type="common">Lettuce bottom rot fungus</name>
    <name type="synonym">Rhizoctonia solani</name>
    <dbReference type="NCBI Taxonomy" id="1108050"/>
    <lineage>
        <taxon>Eukaryota</taxon>
        <taxon>Fungi</taxon>
        <taxon>Dikarya</taxon>
        <taxon>Basidiomycota</taxon>
        <taxon>Agaricomycotina</taxon>
        <taxon>Agaricomycetes</taxon>
        <taxon>Cantharellales</taxon>
        <taxon>Ceratobasidiaceae</taxon>
        <taxon>Rhizoctonia</taxon>
        <taxon>Rhizoctonia solani AG-1</taxon>
    </lineage>
</organism>
<gene>
    <name evidence="3" type="ORF">RSOLAG1IB_11617</name>
</gene>
<dbReference type="Pfam" id="PF01926">
    <property type="entry name" value="MMR_HSR1"/>
    <property type="match status" value="1"/>
</dbReference>
<feature type="domain" description="G" evidence="2">
    <location>
        <begin position="63"/>
        <end position="131"/>
    </location>
</feature>
<dbReference type="Proteomes" id="UP000059188">
    <property type="component" value="Unassembled WGS sequence"/>
</dbReference>
<dbReference type="SUPFAM" id="SSF52540">
    <property type="entry name" value="P-loop containing nucleoside triphosphate hydrolases"/>
    <property type="match status" value="1"/>
</dbReference>
<dbReference type="CDD" id="cd00882">
    <property type="entry name" value="Ras_like_GTPase"/>
    <property type="match status" value="1"/>
</dbReference>
<dbReference type="EMBL" id="LN679255">
    <property type="protein sequence ID" value="CEL54219.1"/>
    <property type="molecule type" value="Genomic_DNA"/>
</dbReference>
<protein>
    <recommendedName>
        <fullName evidence="2">G domain-containing protein</fullName>
    </recommendedName>
</protein>
<dbReference type="OrthoDB" id="3222645at2759"/>
<reference evidence="3 4" key="1">
    <citation type="submission" date="2014-11" db="EMBL/GenBank/DDBJ databases">
        <authorList>
            <person name="Wibberg Daniel"/>
        </authorList>
    </citation>
    <scope>NUCLEOTIDE SEQUENCE [LARGE SCALE GENOMIC DNA]</scope>
    <source>
        <strain evidence="3">Rhizoctonia solani AG1-IB 7/3/14</strain>
    </source>
</reference>
<dbReference type="AlphaFoldDB" id="A0A0B7FBB1"/>
<evidence type="ECO:0000259" key="2">
    <source>
        <dbReference type="Pfam" id="PF01926"/>
    </source>
</evidence>
<proteinExistence type="predicted"/>